<keyword evidence="2" id="KW-0805">Transcription regulation</keyword>
<gene>
    <name evidence="6" type="ORF">AB0763_06210</name>
</gene>
<dbReference type="InterPro" id="IPR000847">
    <property type="entry name" value="LysR_HTH_N"/>
</dbReference>
<name>A0AB39HJ23_9VIBR</name>
<dbReference type="CDD" id="cd08432">
    <property type="entry name" value="PBP2_GcdR_TrpI_HvrB_AmpR_like"/>
    <property type="match status" value="1"/>
</dbReference>
<evidence type="ECO:0000256" key="1">
    <source>
        <dbReference type="ARBA" id="ARBA00009437"/>
    </source>
</evidence>
<dbReference type="SUPFAM" id="SSF53850">
    <property type="entry name" value="Periplasmic binding protein-like II"/>
    <property type="match status" value="1"/>
</dbReference>
<sequence length="319" mass="36953">MKERIPPLQGLYYFYIAADKNSFKKAAEHLYVTAAAISQQIRQLERYLECELFVREHRKVKLTPAGQSLYSATKLGFTEIHDALRNLNQDPAPNSLAISAHPTFAQHWLIPRIKEFRTQNPQLSLLIDPSYALTNFQDEAVDICVRYGDGRYPHLETQWLMDEILYPVCHPSYQEEHQLFSLSDLTRAELIEDLYPDMTWPLWFERMNLCSGQASLKYDGSQFVMEAALSAQGVALVKHSLAYRYLHQGQLVRIGNKAVKSKFSYYLCAPKGTFHRDKVRRFVDWMSDKIVQFKNEDGERIDLLNLPNEPECVIDISID</sequence>
<comment type="similarity">
    <text evidence="1">Belongs to the LysR transcriptional regulatory family.</text>
</comment>
<dbReference type="PANTHER" id="PTHR30537">
    <property type="entry name" value="HTH-TYPE TRANSCRIPTIONAL REGULATOR"/>
    <property type="match status" value="1"/>
</dbReference>
<evidence type="ECO:0000313" key="6">
    <source>
        <dbReference type="EMBL" id="XDK26229.1"/>
    </source>
</evidence>
<dbReference type="InterPro" id="IPR036390">
    <property type="entry name" value="WH_DNA-bd_sf"/>
</dbReference>
<dbReference type="InterPro" id="IPR036388">
    <property type="entry name" value="WH-like_DNA-bd_sf"/>
</dbReference>
<organism evidence="6">
    <name type="scientific">Vibrio sp. HB236076</name>
    <dbReference type="NCBI Taxonomy" id="3232307"/>
    <lineage>
        <taxon>Bacteria</taxon>
        <taxon>Pseudomonadati</taxon>
        <taxon>Pseudomonadota</taxon>
        <taxon>Gammaproteobacteria</taxon>
        <taxon>Vibrionales</taxon>
        <taxon>Vibrionaceae</taxon>
        <taxon>Vibrio</taxon>
    </lineage>
</organism>
<dbReference type="InterPro" id="IPR058163">
    <property type="entry name" value="LysR-type_TF_proteobact-type"/>
</dbReference>
<dbReference type="FunFam" id="1.10.10.10:FF:000001">
    <property type="entry name" value="LysR family transcriptional regulator"/>
    <property type="match status" value="1"/>
</dbReference>
<evidence type="ECO:0000256" key="4">
    <source>
        <dbReference type="ARBA" id="ARBA00023163"/>
    </source>
</evidence>
<dbReference type="Gene3D" id="1.10.10.10">
    <property type="entry name" value="Winged helix-like DNA-binding domain superfamily/Winged helix DNA-binding domain"/>
    <property type="match status" value="1"/>
</dbReference>
<keyword evidence="4" id="KW-0804">Transcription</keyword>
<dbReference type="GO" id="GO:0003700">
    <property type="term" value="F:DNA-binding transcription factor activity"/>
    <property type="evidence" value="ECO:0007669"/>
    <property type="project" value="InterPro"/>
</dbReference>
<dbReference type="PROSITE" id="PS50931">
    <property type="entry name" value="HTH_LYSR"/>
    <property type="match status" value="1"/>
</dbReference>
<dbReference type="EMBL" id="CP162601">
    <property type="protein sequence ID" value="XDK26229.1"/>
    <property type="molecule type" value="Genomic_DNA"/>
</dbReference>
<dbReference type="RefSeq" id="WP_306101603.1">
    <property type="nucleotide sequence ID" value="NZ_CP162601.1"/>
</dbReference>
<protein>
    <submittedName>
        <fullName evidence="6">LysR substrate-binding domain-containing protein</fullName>
    </submittedName>
</protein>
<dbReference type="Pfam" id="PF03466">
    <property type="entry name" value="LysR_substrate"/>
    <property type="match status" value="1"/>
</dbReference>
<evidence type="ECO:0000256" key="2">
    <source>
        <dbReference type="ARBA" id="ARBA00023015"/>
    </source>
</evidence>
<evidence type="ECO:0000259" key="5">
    <source>
        <dbReference type="PROSITE" id="PS50931"/>
    </source>
</evidence>
<dbReference type="Pfam" id="PF00126">
    <property type="entry name" value="HTH_1"/>
    <property type="match status" value="1"/>
</dbReference>
<dbReference type="SUPFAM" id="SSF46785">
    <property type="entry name" value="Winged helix' DNA-binding domain"/>
    <property type="match status" value="1"/>
</dbReference>
<accession>A0AB39HJ23</accession>
<reference evidence="6" key="1">
    <citation type="submission" date="2024-07" db="EMBL/GenBank/DDBJ databases">
        <title>Genome Analysis of a Potential Novel Vibrio Species Secreting pH- and Thermo-stable Alginate Lyase and its Application in Producing Alginate Oligosaccharides.</title>
        <authorList>
            <person name="Huang H."/>
            <person name="Bao K."/>
        </authorList>
    </citation>
    <scope>NUCLEOTIDE SEQUENCE</scope>
    <source>
        <strain evidence="6">HB236076</strain>
    </source>
</reference>
<feature type="domain" description="HTH lysR-type" evidence="5">
    <location>
        <begin position="6"/>
        <end position="63"/>
    </location>
</feature>
<dbReference type="PANTHER" id="PTHR30537:SF5">
    <property type="entry name" value="HTH-TYPE TRANSCRIPTIONAL ACTIVATOR TTDR-RELATED"/>
    <property type="match status" value="1"/>
</dbReference>
<dbReference type="GO" id="GO:0003677">
    <property type="term" value="F:DNA binding"/>
    <property type="evidence" value="ECO:0007669"/>
    <property type="project" value="UniProtKB-KW"/>
</dbReference>
<dbReference type="KEGG" id="vih:AB0763_06210"/>
<dbReference type="PRINTS" id="PR00039">
    <property type="entry name" value="HTHLYSR"/>
</dbReference>
<dbReference type="InterPro" id="IPR005119">
    <property type="entry name" value="LysR_subst-bd"/>
</dbReference>
<proteinExistence type="inferred from homology"/>
<evidence type="ECO:0000256" key="3">
    <source>
        <dbReference type="ARBA" id="ARBA00023125"/>
    </source>
</evidence>
<dbReference type="Gene3D" id="3.40.190.10">
    <property type="entry name" value="Periplasmic binding protein-like II"/>
    <property type="match status" value="2"/>
</dbReference>
<dbReference type="AlphaFoldDB" id="A0AB39HJ23"/>
<keyword evidence="3" id="KW-0238">DNA-binding</keyword>